<keyword evidence="2" id="KW-1185">Reference proteome</keyword>
<evidence type="ECO:0000313" key="2">
    <source>
        <dbReference type="Proteomes" id="UP001176059"/>
    </source>
</evidence>
<dbReference type="Proteomes" id="UP001176059">
    <property type="component" value="Unassembled WGS sequence"/>
</dbReference>
<name>A0AA38JN77_9AGAR</name>
<accession>A0AA38JN77</accession>
<organism evidence="1 2">
    <name type="scientific">Lentinula guzmanii</name>
    <dbReference type="NCBI Taxonomy" id="2804957"/>
    <lineage>
        <taxon>Eukaryota</taxon>
        <taxon>Fungi</taxon>
        <taxon>Dikarya</taxon>
        <taxon>Basidiomycota</taxon>
        <taxon>Agaricomycotina</taxon>
        <taxon>Agaricomycetes</taxon>
        <taxon>Agaricomycetidae</taxon>
        <taxon>Agaricales</taxon>
        <taxon>Marasmiineae</taxon>
        <taxon>Omphalotaceae</taxon>
        <taxon>Lentinula</taxon>
    </lineage>
</organism>
<evidence type="ECO:0000313" key="1">
    <source>
        <dbReference type="EMBL" id="KAJ3735634.1"/>
    </source>
</evidence>
<reference evidence="1" key="2">
    <citation type="journal article" date="2023" name="Proc. Natl. Acad. Sci. U.S.A.">
        <title>A global phylogenomic analysis of the shiitake genus Lentinula.</title>
        <authorList>
            <person name="Sierra-Patev S."/>
            <person name="Min B."/>
            <person name="Naranjo-Ortiz M."/>
            <person name="Looney B."/>
            <person name="Konkel Z."/>
            <person name="Slot J.C."/>
            <person name="Sakamoto Y."/>
            <person name="Steenwyk J.L."/>
            <person name="Rokas A."/>
            <person name="Carro J."/>
            <person name="Camarero S."/>
            <person name="Ferreira P."/>
            <person name="Molpeceres G."/>
            <person name="Ruiz-Duenas F.J."/>
            <person name="Serrano A."/>
            <person name="Henrissat B."/>
            <person name="Drula E."/>
            <person name="Hughes K.W."/>
            <person name="Mata J.L."/>
            <person name="Ishikawa N.K."/>
            <person name="Vargas-Isla R."/>
            <person name="Ushijima S."/>
            <person name="Smith C.A."/>
            <person name="Donoghue J."/>
            <person name="Ahrendt S."/>
            <person name="Andreopoulos W."/>
            <person name="He G."/>
            <person name="LaButti K."/>
            <person name="Lipzen A."/>
            <person name="Ng V."/>
            <person name="Riley R."/>
            <person name="Sandor L."/>
            <person name="Barry K."/>
            <person name="Martinez A.T."/>
            <person name="Xiao Y."/>
            <person name="Gibbons J.G."/>
            <person name="Terashima K."/>
            <person name="Grigoriev I.V."/>
            <person name="Hibbett D."/>
        </authorList>
    </citation>
    <scope>NUCLEOTIDE SEQUENCE</scope>
    <source>
        <strain evidence="1">ET3784</strain>
    </source>
</reference>
<dbReference type="EMBL" id="JANVFO010000008">
    <property type="protein sequence ID" value="KAJ3735634.1"/>
    <property type="molecule type" value="Genomic_DNA"/>
</dbReference>
<protein>
    <submittedName>
        <fullName evidence="1">Uncharacterized protein</fullName>
    </submittedName>
</protein>
<dbReference type="AlphaFoldDB" id="A0AA38JN77"/>
<comment type="caution">
    <text evidence="1">The sequence shown here is derived from an EMBL/GenBank/DDBJ whole genome shotgun (WGS) entry which is preliminary data.</text>
</comment>
<dbReference type="Gene3D" id="3.30.420.10">
    <property type="entry name" value="Ribonuclease H-like superfamily/Ribonuclease H"/>
    <property type="match status" value="1"/>
</dbReference>
<reference evidence="1" key="1">
    <citation type="submission" date="2022-08" db="EMBL/GenBank/DDBJ databases">
        <authorList>
            <consortium name="DOE Joint Genome Institute"/>
            <person name="Min B."/>
            <person name="Sierra-Patev S."/>
            <person name="Naranjo-Ortiz M."/>
            <person name="Looney B."/>
            <person name="Konkel Z."/>
            <person name="Slot J.C."/>
            <person name="Sakamoto Y."/>
            <person name="Steenwyk J.L."/>
            <person name="Rokas A."/>
            <person name="Carro J."/>
            <person name="Camarero S."/>
            <person name="Ferreira P."/>
            <person name="Molpeceres G."/>
            <person name="Ruiz-duenas F.J."/>
            <person name="Serrano A."/>
            <person name="Henrissat B."/>
            <person name="Drula E."/>
            <person name="Hughes K.W."/>
            <person name="Mata J.L."/>
            <person name="Ishikawa N.K."/>
            <person name="Vargas-Isla R."/>
            <person name="Ushijima S."/>
            <person name="Smith C.A."/>
            <person name="Ahrendt S."/>
            <person name="Andreopoulos W."/>
            <person name="He G."/>
            <person name="LaButti K."/>
            <person name="Lipzen A."/>
            <person name="Ng V."/>
            <person name="Riley R."/>
            <person name="Sandor L."/>
            <person name="Barry K."/>
            <person name="Martinez A.T."/>
            <person name="Xiao Y."/>
            <person name="Gibbons J.G."/>
            <person name="Terashima K."/>
            <person name="Hibbett D.S."/>
            <person name="Grigoriev I.V."/>
        </authorList>
    </citation>
    <scope>NUCLEOTIDE SEQUENCE</scope>
    <source>
        <strain evidence="1">ET3784</strain>
    </source>
</reference>
<dbReference type="GO" id="GO:0003676">
    <property type="term" value="F:nucleic acid binding"/>
    <property type="evidence" value="ECO:0007669"/>
    <property type="project" value="InterPro"/>
</dbReference>
<gene>
    <name evidence="1" type="ORF">DFJ43DRAFT_991170</name>
</gene>
<proteinExistence type="predicted"/>
<sequence length="68" mass="8119">MNIQEHVWAELEAIARQYEPAPHTEDEMWEVLQWAWSEISMEFIANLYASLPRRINALIKAKGWNTKY</sequence>
<dbReference type="InterPro" id="IPR036397">
    <property type="entry name" value="RNaseH_sf"/>
</dbReference>